<evidence type="ECO:0000256" key="1">
    <source>
        <dbReference type="SAM" id="MobiDB-lite"/>
    </source>
</evidence>
<dbReference type="PANTHER" id="PTHR12917">
    <property type="entry name" value="ASPARTYL PROTEASE DDI-RELATED"/>
    <property type="match status" value="1"/>
</dbReference>
<sequence length="405" mass="44083">MDTRLMELDGRMEELQGDMQGALNAAIDKLASEGESLRLSQMGEYAALRDENRGVKGADPVHRRTGVREATAKARMKAPNPTSQRRGTPGVKEKIEGGDTFPTEGGNHGILAVECPQGPGERDRECGEGATFCPNQGGGQELRALLDTRASQNFLMVEEAKRLGIPYEKEMGWLKAVNSTPNLIHGVARDTKVCIGDWHGTLDFFVVSMDDSQCILGVEFMDRAKAIPMIFANSMCITEGGGKCVVPLLRGKASNTLATMHVEMHEPSLAAKGEKQLRKGGGTPMKDPKECKRGHTPKLQKGRPPREKVGYARDNVVARSPREESPRGKRVRGDISRGRAGESAKSREELVHLATGTREVLQKHTARASPKQPCGTRREAWEEDQTTRAPCGLSGGECHPTKVVS</sequence>
<dbReference type="InterPro" id="IPR021109">
    <property type="entry name" value="Peptidase_aspartic_dom_sf"/>
</dbReference>
<dbReference type="Proteomes" id="UP000467840">
    <property type="component" value="Chromosome 16"/>
</dbReference>
<feature type="compositionally biased region" description="Basic and acidic residues" evidence="1">
    <location>
        <begin position="266"/>
        <end position="277"/>
    </location>
</feature>
<comment type="caution">
    <text evidence="2">The sequence shown here is derived from an EMBL/GenBank/DDBJ whole genome shotgun (WGS) entry which is preliminary data.</text>
</comment>
<dbReference type="Gene3D" id="2.40.70.10">
    <property type="entry name" value="Acid Proteases"/>
    <property type="match status" value="1"/>
</dbReference>
<keyword evidence="3" id="KW-1185">Reference proteome</keyword>
<dbReference type="Pfam" id="PF13975">
    <property type="entry name" value="gag-asp_proteas"/>
    <property type="match status" value="1"/>
</dbReference>
<protein>
    <recommendedName>
        <fullName evidence="4">Aspartic peptidase DDI1-type domain-containing protein</fullName>
    </recommendedName>
</protein>
<dbReference type="PANTHER" id="PTHR12917:SF18">
    <property type="entry name" value="DNA DAMAGE-INDUCIBLE PROTEIN 1-LIKE"/>
    <property type="match status" value="1"/>
</dbReference>
<feature type="compositionally biased region" description="Basic residues" evidence="1">
    <location>
        <begin position="294"/>
        <end position="303"/>
    </location>
</feature>
<feature type="compositionally biased region" description="Basic and acidic residues" evidence="1">
    <location>
        <begin position="320"/>
        <end position="351"/>
    </location>
</feature>
<gene>
    <name evidence="2" type="ORF">GH714_021113</name>
</gene>
<organism evidence="2 3">
    <name type="scientific">Hevea brasiliensis</name>
    <name type="common">Para rubber tree</name>
    <name type="synonym">Siphonia brasiliensis</name>
    <dbReference type="NCBI Taxonomy" id="3981"/>
    <lineage>
        <taxon>Eukaryota</taxon>
        <taxon>Viridiplantae</taxon>
        <taxon>Streptophyta</taxon>
        <taxon>Embryophyta</taxon>
        <taxon>Tracheophyta</taxon>
        <taxon>Spermatophyta</taxon>
        <taxon>Magnoliopsida</taxon>
        <taxon>eudicotyledons</taxon>
        <taxon>Gunneridae</taxon>
        <taxon>Pentapetalae</taxon>
        <taxon>rosids</taxon>
        <taxon>fabids</taxon>
        <taxon>Malpighiales</taxon>
        <taxon>Euphorbiaceae</taxon>
        <taxon>Crotonoideae</taxon>
        <taxon>Micrandreae</taxon>
        <taxon>Hevea</taxon>
    </lineage>
</organism>
<dbReference type="AlphaFoldDB" id="A0A6A6LQH4"/>
<accession>A0A6A6LQH4</accession>
<name>A0A6A6LQH4_HEVBR</name>
<evidence type="ECO:0008006" key="4">
    <source>
        <dbReference type="Google" id="ProtNLM"/>
    </source>
</evidence>
<feature type="region of interest" description="Disordered" evidence="1">
    <location>
        <begin position="68"/>
        <end position="123"/>
    </location>
</feature>
<proteinExistence type="predicted"/>
<dbReference type="SUPFAM" id="SSF50630">
    <property type="entry name" value="Acid proteases"/>
    <property type="match status" value="1"/>
</dbReference>
<dbReference type="EMBL" id="JAAGAX010000009">
    <property type="protein sequence ID" value="KAF2303671.1"/>
    <property type="molecule type" value="Genomic_DNA"/>
</dbReference>
<evidence type="ECO:0000313" key="3">
    <source>
        <dbReference type="Proteomes" id="UP000467840"/>
    </source>
</evidence>
<dbReference type="CDD" id="cd00303">
    <property type="entry name" value="retropepsin_like"/>
    <property type="match status" value="1"/>
</dbReference>
<reference evidence="2 3" key="1">
    <citation type="journal article" date="2020" name="Mol. Plant">
        <title>The Chromosome-Based Rubber Tree Genome Provides New Insights into Spurge Genome Evolution and Rubber Biosynthesis.</title>
        <authorList>
            <person name="Liu J."/>
            <person name="Shi C."/>
            <person name="Shi C.C."/>
            <person name="Li W."/>
            <person name="Zhang Q.J."/>
            <person name="Zhang Y."/>
            <person name="Li K."/>
            <person name="Lu H.F."/>
            <person name="Shi C."/>
            <person name="Zhu S.T."/>
            <person name="Xiao Z.Y."/>
            <person name="Nan H."/>
            <person name="Yue Y."/>
            <person name="Zhu X.G."/>
            <person name="Wu Y."/>
            <person name="Hong X.N."/>
            <person name="Fan G.Y."/>
            <person name="Tong Y."/>
            <person name="Zhang D."/>
            <person name="Mao C.L."/>
            <person name="Liu Y.L."/>
            <person name="Hao S.J."/>
            <person name="Liu W.Q."/>
            <person name="Lv M.Q."/>
            <person name="Zhang H.B."/>
            <person name="Liu Y."/>
            <person name="Hu-Tang G.R."/>
            <person name="Wang J.P."/>
            <person name="Wang J.H."/>
            <person name="Sun Y.H."/>
            <person name="Ni S.B."/>
            <person name="Chen W.B."/>
            <person name="Zhang X.C."/>
            <person name="Jiao Y.N."/>
            <person name="Eichler E.E."/>
            <person name="Li G.H."/>
            <person name="Liu X."/>
            <person name="Gao L.Z."/>
        </authorList>
    </citation>
    <scope>NUCLEOTIDE SEQUENCE [LARGE SCALE GENOMIC DNA]</scope>
    <source>
        <strain evidence="3">cv. GT1</strain>
        <tissue evidence="2">Leaf</tissue>
    </source>
</reference>
<feature type="region of interest" description="Disordered" evidence="1">
    <location>
        <begin position="266"/>
        <end position="405"/>
    </location>
</feature>
<evidence type="ECO:0000313" key="2">
    <source>
        <dbReference type="EMBL" id="KAF2303671.1"/>
    </source>
</evidence>